<sequence length="293" mass="32928">MRSPSPSQLSNIISSIMPETTPSISSRFRRRGSSNANFPWIICFHGSGDSCASWEPLADLLGVYQILLWDRLDPSINPEKAILELLEYLEKSQLSSSYVLVAHSYGGTFAKLFLESRPRQVAGMVLVETGQETGIDPKIEQRQYRKQTLGNKPLVVIRGNTLKWKQLQYDQALAAEQNLASPTLMIQKQMLDATDREDERLKKAQLQLSRNNKYVHLPDCGHGVIEARPDAVREAVCWVMEHLQPQDDGVSVEQNQEADREDGKVVSKKGVPIRLKRVAFIGKLAKLFGRSEG</sequence>
<accession>A0A0M9ERE8</accession>
<dbReference type="Pfam" id="PF12697">
    <property type="entry name" value="Abhydrolase_6"/>
    <property type="match status" value="1"/>
</dbReference>
<dbReference type="InterPro" id="IPR000073">
    <property type="entry name" value="AB_hydrolase_1"/>
</dbReference>
<dbReference type="GO" id="GO:0016020">
    <property type="term" value="C:membrane"/>
    <property type="evidence" value="ECO:0007669"/>
    <property type="project" value="TreeGrafter"/>
</dbReference>
<dbReference type="AlphaFoldDB" id="A0A0M9ERE8"/>
<dbReference type="GO" id="GO:0016787">
    <property type="term" value="F:hydrolase activity"/>
    <property type="evidence" value="ECO:0007669"/>
    <property type="project" value="UniProtKB-KW"/>
</dbReference>
<dbReference type="PANTHER" id="PTHR43798">
    <property type="entry name" value="MONOACYLGLYCEROL LIPASE"/>
    <property type="match status" value="1"/>
</dbReference>
<keyword evidence="3" id="KW-1185">Reference proteome</keyword>
<name>A0A0M9ERE8_FUSLA</name>
<evidence type="ECO:0000313" key="3">
    <source>
        <dbReference type="Proteomes" id="UP000037904"/>
    </source>
</evidence>
<organism evidence="2 3">
    <name type="scientific">Fusarium langsethiae</name>
    <dbReference type="NCBI Taxonomy" id="179993"/>
    <lineage>
        <taxon>Eukaryota</taxon>
        <taxon>Fungi</taxon>
        <taxon>Dikarya</taxon>
        <taxon>Ascomycota</taxon>
        <taxon>Pezizomycotina</taxon>
        <taxon>Sordariomycetes</taxon>
        <taxon>Hypocreomycetidae</taxon>
        <taxon>Hypocreales</taxon>
        <taxon>Nectriaceae</taxon>
        <taxon>Fusarium</taxon>
    </lineage>
</organism>
<dbReference type="PANTHER" id="PTHR43798:SF33">
    <property type="entry name" value="HYDROLASE, PUTATIVE (AFU_ORTHOLOGUE AFUA_2G14860)-RELATED"/>
    <property type="match status" value="1"/>
</dbReference>
<dbReference type="InterPro" id="IPR050266">
    <property type="entry name" value="AB_hydrolase_sf"/>
</dbReference>
<gene>
    <name evidence="2" type="ORF">FLAG1_09073</name>
</gene>
<comment type="caution">
    <text evidence="2">The sequence shown here is derived from an EMBL/GenBank/DDBJ whole genome shotgun (WGS) entry which is preliminary data.</text>
</comment>
<evidence type="ECO:0000259" key="1">
    <source>
        <dbReference type="Pfam" id="PF12697"/>
    </source>
</evidence>
<feature type="domain" description="AB hydrolase-1" evidence="1">
    <location>
        <begin position="41"/>
        <end position="235"/>
    </location>
</feature>
<proteinExistence type="predicted"/>
<dbReference type="InterPro" id="IPR029058">
    <property type="entry name" value="AB_hydrolase_fold"/>
</dbReference>
<dbReference type="OrthoDB" id="294702at2759"/>
<dbReference type="Proteomes" id="UP000037904">
    <property type="component" value="Unassembled WGS sequence"/>
</dbReference>
<dbReference type="Gene3D" id="3.40.50.1820">
    <property type="entry name" value="alpha/beta hydrolase"/>
    <property type="match status" value="1"/>
</dbReference>
<dbReference type="SUPFAM" id="SSF53474">
    <property type="entry name" value="alpha/beta-Hydrolases"/>
    <property type="match status" value="1"/>
</dbReference>
<keyword evidence="2" id="KW-0378">Hydrolase</keyword>
<protein>
    <submittedName>
        <fullName evidence="2">Alpha beta hydrolase protein</fullName>
    </submittedName>
</protein>
<dbReference type="EMBL" id="JXCE01000316">
    <property type="protein sequence ID" value="KPA38102.1"/>
    <property type="molecule type" value="Genomic_DNA"/>
</dbReference>
<reference evidence="2 3" key="1">
    <citation type="submission" date="2015-04" db="EMBL/GenBank/DDBJ databases">
        <title>The draft genome sequence of Fusarium langsethiae, a T-2/HT-2 mycotoxin producer.</title>
        <authorList>
            <person name="Lysoe E."/>
            <person name="Divon H.H."/>
            <person name="Terzi V."/>
            <person name="Orru L."/>
            <person name="Lamontanara A."/>
            <person name="Kolseth A.-K."/>
            <person name="Frandsen R.J."/>
            <person name="Nielsen K."/>
            <person name="Thrane U."/>
        </authorList>
    </citation>
    <scope>NUCLEOTIDE SEQUENCE [LARGE SCALE GENOMIC DNA]</scope>
    <source>
        <strain evidence="2 3">Fl201059</strain>
    </source>
</reference>
<evidence type="ECO:0000313" key="2">
    <source>
        <dbReference type="EMBL" id="KPA38102.1"/>
    </source>
</evidence>